<evidence type="ECO:0000256" key="2">
    <source>
        <dbReference type="ARBA" id="ARBA00023002"/>
    </source>
</evidence>
<keyword evidence="2" id="KW-0560">Oxidoreductase</keyword>
<dbReference type="CDD" id="cd20289">
    <property type="entry name" value="cupin_ADO"/>
    <property type="match status" value="1"/>
</dbReference>
<dbReference type="InterPro" id="IPR014710">
    <property type="entry name" value="RmlC-like_jellyroll"/>
</dbReference>
<dbReference type="EMBL" id="HBHP01029284">
    <property type="protein sequence ID" value="CAD9774080.1"/>
    <property type="molecule type" value="Transcribed_RNA"/>
</dbReference>
<evidence type="ECO:0008006" key="6">
    <source>
        <dbReference type="Google" id="ProtNLM"/>
    </source>
</evidence>
<reference evidence="5" key="1">
    <citation type="submission" date="2021-01" db="EMBL/GenBank/DDBJ databases">
        <authorList>
            <person name="Corre E."/>
            <person name="Pelletier E."/>
            <person name="Niang G."/>
            <person name="Scheremetjew M."/>
            <person name="Finn R."/>
            <person name="Kale V."/>
            <person name="Holt S."/>
            <person name="Cochrane G."/>
            <person name="Meng A."/>
            <person name="Brown T."/>
            <person name="Cohen L."/>
        </authorList>
    </citation>
    <scope>NUCLEOTIDE SEQUENCE</scope>
    <source>
        <strain evidence="5">CCMP622</strain>
    </source>
</reference>
<dbReference type="GO" id="GO:0016702">
    <property type="term" value="F:oxidoreductase activity, acting on single donors with incorporation of molecular oxygen, incorporation of two atoms of oxygen"/>
    <property type="evidence" value="ECO:0007669"/>
    <property type="project" value="InterPro"/>
</dbReference>
<dbReference type="SUPFAM" id="SSF51182">
    <property type="entry name" value="RmlC-like cupins"/>
    <property type="match status" value="1"/>
</dbReference>
<keyword evidence="1" id="KW-0479">Metal-binding</keyword>
<dbReference type="Gene3D" id="2.60.120.10">
    <property type="entry name" value="Jelly Rolls"/>
    <property type="match status" value="1"/>
</dbReference>
<keyword evidence="4" id="KW-0732">Signal</keyword>
<accession>A0A7S2U0D6</accession>
<evidence type="ECO:0000256" key="3">
    <source>
        <dbReference type="ARBA" id="ARBA00023004"/>
    </source>
</evidence>
<dbReference type="GO" id="GO:0046872">
    <property type="term" value="F:metal ion binding"/>
    <property type="evidence" value="ECO:0007669"/>
    <property type="project" value="UniProtKB-KW"/>
</dbReference>
<feature type="chain" id="PRO_5030874456" description="Cysteine dioxygenase" evidence="4">
    <location>
        <begin position="17"/>
        <end position="294"/>
    </location>
</feature>
<organism evidence="5">
    <name type="scientific">Lotharella oceanica</name>
    <dbReference type="NCBI Taxonomy" id="641309"/>
    <lineage>
        <taxon>Eukaryota</taxon>
        <taxon>Sar</taxon>
        <taxon>Rhizaria</taxon>
        <taxon>Cercozoa</taxon>
        <taxon>Chlorarachniophyceae</taxon>
        <taxon>Lotharella</taxon>
    </lineage>
</organism>
<evidence type="ECO:0000256" key="4">
    <source>
        <dbReference type="SAM" id="SignalP"/>
    </source>
</evidence>
<protein>
    <recommendedName>
        <fullName evidence="6">Cysteine dioxygenase</fullName>
    </recommendedName>
</protein>
<name>A0A7S2U0D6_9EUKA</name>
<evidence type="ECO:0000256" key="1">
    <source>
        <dbReference type="ARBA" id="ARBA00022723"/>
    </source>
</evidence>
<sequence>MKVALMSLIALVCCFGAKTSFTRRISLKTRPTTRASGNSRSILSRVFSRMRGGFPMKTDSKLQAKGDCNTLTTLVEEVRNLLSVHPPKTLASGSTDARKLLEPITKILQDVTAKEINLEVPVIPERFPRRALGYIPVWEQEDFEIGIFAFPPGAVIPLHDHPGMFVLSHVLYGSITVKSYDIDHETGETRRKETRLLKESESSLLFEHDRNIHEFTAGEDGCAVLDILAPPYDHDNGRGCTYYTAEETEMKTETGNKKSSIILRRCPQPQWFTTYRIPTKMDKVDETYLIKQLK</sequence>
<dbReference type="InterPro" id="IPR012864">
    <property type="entry name" value="PCO/ADO"/>
</dbReference>
<keyword evidence="3" id="KW-0408">Iron</keyword>
<dbReference type="PANTHER" id="PTHR22966">
    <property type="entry name" value="2-AMINOETHANETHIOL DIOXYGENASE"/>
    <property type="match status" value="1"/>
</dbReference>
<dbReference type="InterPro" id="IPR011051">
    <property type="entry name" value="RmlC_Cupin_sf"/>
</dbReference>
<dbReference type="AlphaFoldDB" id="A0A7S2U0D6"/>
<dbReference type="PANTHER" id="PTHR22966:SF61">
    <property type="entry name" value="2-AMINOETHANETHIOL DIOXYGENASE"/>
    <property type="match status" value="1"/>
</dbReference>
<evidence type="ECO:0000313" key="5">
    <source>
        <dbReference type="EMBL" id="CAD9774080.1"/>
    </source>
</evidence>
<gene>
    <name evidence="5" type="ORF">LSP00402_LOCUS18072</name>
</gene>
<feature type="signal peptide" evidence="4">
    <location>
        <begin position="1"/>
        <end position="16"/>
    </location>
</feature>
<dbReference type="Pfam" id="PF07847">
    <property type="entry name" value="PCO_ADO"/>
    <property type="match status" value="1"/>
</dbReference>
<proteinExistence type="predicted"/>